<gene>
    <name evidence="1" type="ORF">COX64_03975</name>
</gene>
<dbReference type="AlphaFoldDB" id="A0A2M7W128"/>
<dbReference type="InterPro" id="IPR041492">
    <property type="entry name" value="HAD_2"/>
</dbReference>
<name>A0A2M7W128_9BACT</name>
<dbReference type="Pfam" id="PF13419">
    <property type="entry name" value="HAD_2"/>
    <property type="match status" value="1"/>
</dbReference>
<dbReference type="SUPFAM" id="SSF56784">
    <property type="entry name" value="HAD-like"/>
    <property type="match status" value="1"/>
</dbReference>
<evidence type="ECO:0000313" key="1">
    <source>
        <dbReference type="EMBL" id="PJA12854.1"/>
    </source>
</evidence>
<dbReference type="Gene3D" id="3.40.50.1000">
    <property type="entry name" value="HAD superfamily/HAD-like"/>
    <property type="match status" value="1"/>
</dbReference>
<organism evidence="1 2">
    <name type="scientific">Candidatus Dojkabacteria bacterium CG_4_10_14_0_2_um_filter_Dojkabacteria_WS6_41_15</name>
    <dbReference type="NCBI Taxonomy" id="2014249"/>
    <lineage>
        <taxon>Bacteria</taxon>
        <taxon>Candidatus Dojkabacteria</taxon>
    </lineage>
</organism>
<reference evidence="2" key="1">
    <citation type="submission" date="2017-09" db="EMBL/GenBank/DDBJ databases">
        <title>Depth-based differentiation of microbial function through sediment-hosted aquifers and enrichment of novel symbionts in the deep terrestrial subsurface.</title>
        <authorList>
            <person name="Probst A.J."/>
            <person name="Ladd B."/>
            <person name="Jarett J.K."/>
            <person name="Geller-Mcgrath D.E."/>
            <person name="Sieber C.M.K."/>
            <person name="Emerson J.B."/>
            <person name="Anantharaman K."/>
            <person name="Thomas B.C."/>
            <person name="Malmstrom R."/>
            <person name="Stieglmeier M."/>
            <person name="Klingl A."/>
            <person name="Woyke T."/>
            <person name="Ryan C.M."/>
            <person name="Banfield J.F."/>
        </authorList>
    </citation>
    <scope>NUCLEOTIDE SEQUENCE [LARGE SCALE GENOMIC DNA]</scope>
</reference>
<sequence length="203" mass="22932">MDCNVIYFDFDRTLLDTDALKAEQERRIAQITELTIEQVNEGMHAYIASLDTHLHFSPDGYAVFLANRFNIDQNQVLKVYLTDSNYISEYLFPEVLEVLAELKNRGVELGVFSGAMFGHQKVKIERSGITEFISWKSILVTPQKLDLQVLSKIPSNALVVDDDIAVVTTLVTQAPTLFPVWCNRKTSDQAPGIKTIHSLKDLL</sequence>
<dbReference type="InterPro" id="IPR023214">
    <property type="entry name" value="HAD_sf"/>
</dbReference>
<comment type="caution">
    <text evidence="1">The sequence shown here is derived from an EMBL/GenBank/DDBJ whole genome shotgun (WGS) entry which is preliminary data.</text>
</comment>
<accession>A0A2M7W128</accession>
<proteinExistence type="predicted"/>
<dbReference type="InterPro" id="IPR036412">
    <property type="entry name" value="HAD-like_sf"/>
</dbReference>
<dbReference type="Proteomes" id="UP000228952">
    <property type="component" value="Unassembled WGS sequence"/>
</dbReference>
<protein>
    <recommendedName>
        <fullName evidence="3">Haloacid dehalogenase</fullName>
    </recommendedName>
</protein>
<evidence type="ECO:0008006" key="3">
    <source>
        <dbReference type="Google" id="ProtNLM"/>
    </source>
</evidence>
<evidence type="ECO:0000313" key="2">
    <source>
        <dbReference type="Proteomes" id="UP000228952"/>
    </source>
</evidence>
<dbReference type="EMBL" id="PFQB01000101">
    <property type="protein sequence ID" value="PJA12854.1"/>
    <property type="molecule type" value="Genomic_DNA"/>
</dbReference>